<dbReference type="PANTHER" id="PTHR18901">
    <property type="entry name" value="2-DEOXYGLUCOSE-6-PHOSPHATE PHOSPHATASE 2"/>
    <property type="match status" value="1"/>
</dbReference>
<dbReference type="InterPro" id="IPR023214">
    <property type="entry name" value="HAD_sf"/>
</dbReference>
<dbReference type="Pfam" id="PF13419">
    <property type="entry name" value="HAD_2"/>
    <property type="match status" value="1"/>
</dbReference>
<dbReference type="Proteomes" id="UP000293562">
    <property type="component" value="Unassembled WGS sequence"/>
</dbReference>
<dbReference type="FunFam" id="3.40.50.1000:FF:000036">
    <property type="entry name" value="HAD family hydrolase"/>
    <property type="match status" value="1"/>
</dbReference>
<dbReference type="AlphaFoldDB" id="A0A4Q7VLJ2"/>
<dbReference type="SFLD" id="SFLDG01135">
    <property type="entry name" value="C1.5.6:_HAD__Beta-PGM__Phospha"/>
    <property type="match status" value="1"/>
</dbReference>
<dbReference type="SFLD" id="SFLDS00003">
    <property type="entry name" value="Haloacid_Dehalogenase"/>
    <property type="match status" value="1"/>
</dbReference>
<dbReference type="GO" id="GO:0046872">
    <property type="term" value="F:metal ion binding"/>
    <property type="evidence" value="ECO:0007669"/>
    <property type="project" value="UniProtKB-KW"/>
</dbReference>
<evidence type="ECO:0000313" key="5">
    <source>
        <dbReference type="Proteomes" id="UP000293562"/>
    </source>
</evidence>
<dbReference type="InterPro" id="IPR036412">
    <property type="entry name" value="HAD-like_sf"/>
</dbReference>
<dbReference type="GO" id="GO:0016787">
    <property type="term" value="F:hydrolase activity"/>
    <property type="evidence" value="ECO:0007669"/>
    <property type="project" value="UniProtKB-KW"/>
</dbReference>
<evidence type="ECO:0000256" key="3">
    <source>
        <dbReference type="ARBA" id="ARBA00022801"/>
    </source>
</evidence>
<dbReference type="EMBL" id="SHKN01000001">
    <property type="protein sequence ID" value="RZT97151.1"/>
    <property type="molecule type" value="Genomic_DNA"/>
</dbReference>
<evidence type="ECO:0000313" key="4">
    <source>
        <dbReference type="EMBL" id="RZT97151.1"/>
    </source>
</evidence>
<dbReference type="NCBIfam" id="TIGR01549">
    <property type="entry name" value="HAD-SF-IA-v1"/>
    <property type="match status" value="1"/>
</dbReference>
<reference evidence="4 5" key="1">
    <citation type="submission" date="2019-02" db="EMBL/GenBank/DDBJ databases">
        <title>Genomic Encyclopedia of Type Strains, Phase IV (KMG-IV): sequencing the most valuable type-strain genomes for metagenomic binning, comparative biology and taxonomic classification.</title>
        <authorList>
            <person name="Goeker M."/>
        </authorList>
    </citation>
    <scope>NUCLEOTIDE SEQUENCE [LARGE SCALE GENOMIC DNA]</scope>
    <source>
        <strain evidence="4 5">DSM 28825</strain>
    </source>
</reference>
<dbReference type="NCBIfam" id="NF008087">
    <property type="entry name" value="PRK10826.1"/>
    <property type="match status" value="1"/>
</dbReference>
<accession>A0A4Q7VLJ2</accession>
<dbReference type="InterPro" id="IPR023198">
    <property type="entry name" value="PGP-like_dom2"/>
</dbReference>
<comment type="caution">
    <text evidence="4">The sequence shown here is derived from an EMBL/GenBank/DDBJ whole genome shotgun (WGS) entry which is preliminary data.</text>
</comment>
<evidence type="ECO:0000256" key="2">
    <source>
        <dbReference type="ARBA" id="ARBA00022723"/>
    </source>
</evidence>
<dbReference type="NCBIfam" id="TIGR01509">
    <property type="entry name" value="HAD-SF-IA-v3"/>
    <property type="match status" value="1"/>
</dbReference>
<dbReference type="Gene3D" id="3.40.50.1000">
    <property type="entry name" value="HAD superfamily/HAD-like"/>
    <property type="match status" value="1"/>
</dbReference>
<dbReference type="InterPro" id="IPR041492">
    <property type="entry name" value="HAD_2"/>
</dbReference>
<protein>
    <submittedName>
        <fullName evidence="4">Sugar-phosphatase</fullName>
    </submittedName>
</protein>
<name>A0A4Q7VLJ2_9BACT</name>
<dbReference type="SFLD" id="SFLDG01129">
    <property type="entry name" value="C1.5:_HAD__Beta-PGM__Phosphata"/>
    <property type="match status" value="1"/>
</dbReference>
<dbReference type="PRINTS" id="PR00413">
    <property type="entry name" value="HADHALOGNASE"/>
</dbReference>
<dbReference type="PANTHER" id="PTHR18901:SF38">
    <property type="entry name" value="PSEUDOURIDINE-5'-PHOSPHATASE"/>
    <property type="match status" value="1"/>
</dbReference>
<proteinExistence type="inferred from homology"/>
<evidence type="ECO:0000256" key="1">
    <source>
        <dbReference type="ARBA" id="ARBA00006171"/>
    </source>
</evidence>
<sequence length="218" mass="24369">MIKAVIFDMDGLLIDSEPFWRMSQKNLFSKRGINLNEDDFESFMGKRIDEVVAIIFSRFPNQDKTQEETAEEIVNGVIELVQEKGVALSGVKKTLEDLKKQNYKIGLASSSNLKIIKAVLKKLDIESYFEVVHSAQFEEYGKPHPQIFISTAKMLGVPPSECLVLEDSFHGVIAALAANMKCIAIPDTKANNLARFVVADQVLKSMTDFNISSLNHQA</sequence>
<comment type="similarity">
    <text evidence="1">Belongs to the HAD-like hydrolase superfamily. CbbY/CbbZ/Gph/YieH family.</text>
</comment>
<dbReference type="InterPro" id="IPR006439">
    <property type="entry name" value="HAD-SF_hydro_IA"/>
</dbReference>
<keyword evidence="3" id="KW-0378">Hydrolase</keyword>
<organism evidence="4 5">
    <name type="scientific">Ancylomarina subtilis</name>
    <dbReference type="NCBI Taxonomy" id="1639035"/>
    <lineage>
        <taxon>Bacteria</taxon>
        <taxon>Pseudomonadati</taxon>
        <taxon>Bacteroidota</taxon>
        <taxon>Bacteroidia</taxon>
        <taxon>Marinilabiliales</taxon>
        <taxon>Marinifilaceae</taxon>
        <taxon>Ancylomarina</taxon>
    </lineage>
</organism>
<keyword evidence="5" id="KW-1185">Reference proteome</keyword>
<dbReference type="SUPFAM" id="SSF56784">
    <property type="entry name" value="HAD-like"/>
    <property type="match status" value="1"/>
</dbReference>
<dbReference type="Gene3D" id="1.10.150.240">
    <property type="entry name" value="Putative phosphatase, domain 2"/>
    <property type="match status" value="1"/>
</dbReference>
<keyword evidence="2" id="KW-0479">Metal-binding</keyword>
<gene>
    <name evidence="4" type="ORF">EV201_1809</name>
</gene>
<dbReference type="OrthoDB" id="9797743at2"/>
<dbReference type="RefSeq" id="WP_130307200.1">
    <property type="nucleotide sequence ID" value="NZ_SHKN01000001.1"/>
</dbReference>